<evidence type="ECO:0000256" key="7">
    <source>
        <dbReference type="ARBA" id="ARBA00053389"/>
    </source>
</evidence>
<dbReference type="PANTHER" id="PTHR19376">
    <property type="entry name" value="DNA-DIRECTED RNA POLYMERASE"/>
    <property type="match status" value="1"/>
</dbReference>
<keyword evidence="3 8" id="KW-0808">Transferase</keyword>
<dbReference type="GO" id="GO:0006351">
    <property type="term" value="P:DNA-templated transcription"/>
    <property type="evidence" value="ECO:0007669"/>
    <property type="project" value="InterPro"/>
</dbReference>
<feature type="non-terminal residue" evidence="10">
    <location>
        <position position="1"/>
    </location>
</feature>
<comment type="caution">
    <text evidence="10">The sequence shown here is derived from an EMBL/GenBank/DDBJ whole genome shotgun (WGS) entry which is preliminary data.</text>
</comment>
<sequence length="640" mass="72605">RLRDNIEAGAPQLIIEDLWDLLQYHVTTYFDNQSAGVPPAKHRSGRPLQTLSDRLKGKRGRFRYNLTGKRVNFAARSTITPDPYISINEVGIPESIAKELTVQEKVTTWNKTKLKKLIKENKVITVIRPDGIKKRVTAENKQDILSELDVGYVVERMLQNGDVVLFNRQPSLHRISMMAHMVRIMPEKTLKINPIVCKPYNADFDGDEMNIHVPQTEEGQAEARELMLVEKNIISPRYGAPIVVLDEDGISGAFILTMDQTEFDKEKAYQYFYEMGLKEIPKPDRGNKYSGKLIFSQLLPKDLNMHYKSRMCEVLEKTDPNYKCKGEECPYCVTIKNGVLVRGVIDENSLGEGKGKLVDALARNYPPEVVRRFYDVMSRITSDLLTIKGLTVGLKEFEVSEKIHKAAAEAIKECMVKGKELVKKYKEKKLQLIPGRNLEESFEIYIMRLTSEIKQKVEAQILNEKVRTVLQDEPELNSNIMIVSGSRGSSANLMNISGFWGQAAVREGRPKRGYHGRVLPLEREGDVGIKAHGFITQNFMQGMDAEEYFFHAIGGRQGEVDTGVSTKVSGYLYRRLANALKDLYVDYDLTVRTSSKHIVQCLYGDDGVFPMKSRLGKAIDVEEILERIEKGAADAKQKEK</sequence>
<comment type="function">
    <text evidence="7">DNA-dependent RNA polymerase (RNAP) catalyzes the transcription of DNA into RNA using the four ribonucleoside triphosphates as substrates. Forms the clamp head domain.</text>
</comment>
<keyword evidence="2 8" id="KW-0240">DNA-directed RNA polymerase</keyword>
<comment type="similarity">
    <text evidence="1 8">Belongs to the RNA polymerase beta' chain family.</text>
</comment>
<protein>
    <recommendedName>
        <fullName evidence="8">DNA-directed RNA polymerase subunit</fullName>
        <ecNumber evidence="8">2.7.7.6</ecNumber>
    </recommendedName>
</protein>
<feature type="domain" description="RNA polymerase N-terminal" evidence="9">
    <location>
        <begin position="1"/>
        <end position="257"/>
    </location>
</feature>
<evidence type="ECO:0000256" key="1">
    <source>
        <dbReference type="ARBA" id="ARBA00006460"/>
    </source>
</evidence>
<gene>
    <name evidence="10" type="ORF">DRO07_02720</name>
</gene>
<dbReference type="Pfam" id="PF00623">
    <property type="entry name" value="RNA_pol_Rpb1_2"/>
    <property type="match status" value="1"/>
</dbReference>
<dbReference type="SMART" id="SM00663">
    <property type="entry name" value="RPOLA_N"/>
    <property type="match status" value="1"/>
</dbReference>
<dbReference type="Gene3D" id="1.10.274.100">
    <property type="entry name" value="RNA polymerase Rpb1, domain 3"/>
    <property type="match status" value="1"/>
</dbReference>
<dbReference type="GO" id="GO:0000428">
    <property type="term" value="C:DNA-directed RNA polymerase complex"/>
    <property type="evidence" value="ECO:0007669"/>
    <property type="project" value="UniProtKB-KW"/>
</dbReference>
<comment type="function">
    <text evidence="8">DNA-dependent RNA polymerase catalyzes the transcription of DNA into RNA using the four ribonucleoside triphosphates as substrates.</text>
</comment>
<evidence type="ECO:0000256" key="5">
    <source>
        <dbReference type="ARBA" id="ARBA00023163"/>
    </source>
</evidence>
<dbReference type="InterPro" id="IPR000722">
    <property type="entry name" value="RNA_pol_asu"/>
</dbReference>
<keyword evidence="4 8" id="KW-0548">Nucleotidyltransferase</keyword>
<evidence type="ECO:0000256" key="8">
    <source>
        <dbReference type="RuleBase" id="RU004279"/>
    </source>
</evidence>
<dbReference type="InterPro" id="IPR045867">
    <property type="entry name" value="DNA-dir_RpoC_beta_prime"/>
</dbReference>
<dbReference type="InterPro" id="IPR007081">
    <property type="entry name" value="RNA_pol_Rpb1_5"/>
</dbReference>
<dbReference type="PANTHER" id="PTHR19376:SF32">
    <property type="entry name" value="DNA-DIRECTED RNA POLYMERASE III SUBUNIT RPC1"/>
    <property type="match status" value="1"/>
</dbReference>
<dbReference type="GO" id="GO:0003899">
    <property type="term" value="F:DNA-directed RNA polymerase activity"/>
    <property type="evidence" value="ECO:0007669"/>
    <property type="project" value="UniProtKB-EC"/>
</dbReference>
<dbReference type="Proteomes" id="UP000277633">
    <property type="component" value="Unassembled WGS sequence"/>
</dbReference>
<dbReference type="Pfam" id="PF04983">
    <property type="entry name" value="RNA_pol_Rpb1_3"/>
    <property type="match status" value="1"/>
</dbReference>
<evidence type="ECO:0000313" key="11">
    <source>
        <dbReference type="Proteomes" id="UP000277633"/>
    </source>
</evidence>
<reference evidence="10 11" key="1">
    <citation type="submission" date="2018-06" db="EMBL/GenBank/DDBJ databases">
        <title>Extensive metabolic versatility and redundancy in microbially diverse, dynamic hydrothermal sediments.</title>
        <authorList>
            <person name="Dombrowski N."/>
            <person name="Teske A."/>
            <person name="Baker B.J."/>
        </authorList>
    </citation>
    <scope>NUCLEOTIDE SEQUENCE [LARGE SCALE GENOMIC DNA]</scope>
    <source>
        <strain evidence="10">B9_G13</strain>
    </source>
</reference>
<dbReference type="Gene3D" id="3.30.1490.180">
    <property type="entry name" value="RNA polymerase ii"/>
    <property type="match status" value="1"/>
</dbReference>
<dbReference type="Pfam" id="PF04997">
    <property type="entry name" value="RNA_pol_Rpb1_1"/>
    <property type="match status" value="1"/>
</dbReference>
<dbReference type="EMBL" id="QMWO01000098">
    <property type="protein sequence ID" value="RLG69103.1"/>
    <property type="molecule type" value="Genomic_DNA"/>
</dbReference>
<name>A0A497JEZ4_9ARCH</name>
<dbReference type="EC" id="2.7.7.6" evidence="8"/>
<keyword evidence="5 8" id="KW-0804">Transcription</keyword>
<dbReference type="InterPro" id="IPR007083">
    <property type="entry name" value="RNA_pol_Rpb1_4"/>
</dbReference>
<dbReference type="InterPro" id="IPR006592">
    <property type="entry name" value="RNA_pol_N"/>
</dbReference>
<dbReference type="InterPro" id="IPR007080">
    <property type="entry name" value="RNA_pol_Rpb1_1"/>
</dbReference>
<comment type="catalytic activity">
    <reaction evidence="6 8">
        <text>RNA(n) + a ribonucleoside 5'-triphosphate = RNA(n+1) + diphosphate</text>
        <dbReference type="Rhea" id="RHEA:21248"/>
        <dbReference type="Rhea" id="RHEA-COMP:14527"/>
        <dbReference type="Rhea" id="RHEA-COMP:17342"/>
        <dbReference type="ChEBI" id="CHEBI:33019"/>
        <dbReference type="ChEBI" id="CHEBI:61557"/>
        <dbReference type="ChEBI" id="CHEBI:140395"/>
        <dbReference type="EC" id="2.7.7.6"/>
    </reaction>
</comment>
<evidence type="ECO:0000256" key="4">
    <source>
        <dbReference type="ARBA" id="ARBA00022695"/>
    </source>
</evidence>
<accession>A0A497JEZ4</accession>
<dbReference type="InterPro" id="IPR042102">
    <property type="entry name" value="RNA_pol_Rpb1_3_sf"/>
</dbReference>
<dbReference type="Gene3D" id="1.10.132.30">
    <property type="match status" value="1"/>
</dbReference>
<dbReference type="AlphaFoldDB" id="A0A497JEZ4"/>
<evidence type="ECO:0000313" key="10">
    <source>
        <dbReference type="EMBL" id="RLG69103.1"/>
    </source>
</evidence>
<dbReference type="Gene3D" id="2.40.40.20">
    <property type="match status" value="1"/>
</dbReference>
<dbReference type="InterPro" id="IPR007066">
    <property type="entry name" value="RNA_pol_Rpb1_3"/>
</dbReference>
<evidence type="ECO:0000256" key="3">
    <source>
        <dbReference type="ARBA" id="ARBA00022679"/>
    </source>
</evidence>
<evidence type="ECO:0000256" key="2">
    <source>
        <dbReference type="ARBA" id="ARBA00022478"/>
    </source>
</evidence>
<dbReference type="Pfam" id="PF05000">
    <property type="entry name" value="RNA_pol_Rpb1_4"/>
    <property type="match status" value="1"/>
</dbReference>
<dbReference type="SUPFAM" id="SSF64484">
    <property type="entry name" value="beta and beta-prime subunits of DNA dependent RNA-polymerase"/>
    <property type="match status" value="1"/>
</dbReference>
<dbReference type="FunFam" id="2.40.40.20:FF:000019">
    <property type="entry name" value="DNA-directed RNA polymerase II subunit RPB1"/>
    <property type="match status" value="1"/>
</dbReference>
<dbReference type="Pfam" id="PF04998">
    <property type="entry name" value="RNA_pol_Rpb1_5"/>
    <property type="match status" value="1"/>
</dbReference>
<evidence type="ECO:0000256" key="6">
    <source>
        <dbReference type="ARBA" id="ARBA00048552"/>
    </source>
</evidence>
<dbReference type="Gene3D" id="6.20.50.80">
    <property type="match status" value="1"/>
</dbReference>
<organism evidence="10 11">
    <name type="scientific">Candidatus Iainarchaeum sp</name>
    <dbReference type="NCBI Taxonomy" id="3101447"/>
    <lineage>
        <taxon>Archaea</taxon>
        <taxon>Candidatus Iainarchaeota</taxon>
        <taxon>Candidatus Iainarchaeia</taxon>
        <taxon>Candidatus Iainarchaeales</taxon>
        <taxon>Candidatus Iainarchaeaceae</taxon>
        <taxon>Candidatus Iainarchaeum</taxon>
    </lineage>
</organism>
<evidence type="ECO:0000259" key="9">
    <source>
        <dbReference type="SMART" id="SM00663"/>
    </source>
</evidence>
<dbReference type="InterPro" id="IPR038120">
    <property type="entry name" value="Rpb1_funnel_sf"/>
</dbReference>
<proteinExistence type="inferred from homology"/>
<dbReference type="GO" id="GO:0003677">
    <property type="term" value="F:DNA binding"/>
    <property type="evidence" value="ECO:0007669"/>
    <property type="project" value="InterPro"/>
</dbReference>
<dbReference type="Gene3D" id="6.10.250.2940">
    <property type="match status" value="1"/>
</dbReference>